<keyword evidence="2" id="KW-1185">Reference proteome</keyword>
<dbReference type="OrthoDB" id="6361686at2759"/>
<dbReference type="AlphaFoldDB" id="A0A6A4W815"/>
<dbReference type="Proteomes" id="UP000440578">
    <property type="component" value="Unassembled WGS sequence"/>
</dbReference>
<name>A0A6A4W815_AMPAM</name>
<evidence type="ECO:0000313" key="1">
    <source>
        <dbReference type="EMBL" id="KAF0301359.1"/>
    </source>
</evidence>
<protein>
    <submittedName>
        <fullName evidence="1">Uncharacterized protein</fullName>
    </submittedName>
</protein>
<organism evidence="1 2">
    <name type="scientific">Amphibalanus amphitrite</name>
    <name type="common">Striped barnacle</name>
    <name type="synonym">Balanus amphitrite</name>
    <dbReference type="NCBI Taxonomy" id="1232801"/>
    <lineage>
        <taxon>Eukaryota</taxon>
        <taxon>Metazoa</taxon>
        <taxon>Ecdysozoa</taxon>
        <taxon>Arthropoda</taxon>
        <taxon>Crustacea</taxon>
        <taxon>Multicrustacea</taxon>
        <taxon>Cirripedia</taxon>
        <taxon>Thoracica</taxon>
        <taxon>Thoracicalcarea</taxon>
        <taxon>Balanomorpha</taxon>
        <taxon>Balanoidea</taxon>
        <taxon>Balanidae</taxon>
        <taxon>Amphibalaninae</taxon>
        <taxon>Amphibalanus</taxon>
    </lineage>
</organism>
<comment type="caution">
    <text evidence="1">The sequence shown here is derived from an EMBL/GenBank/DDBJ whole genome shotgun (WGS) entry which is preliminary data.</text>
</comment>
<sequence>MLGRLLVVVLPGGSDPGRALLSLSLSLSLYLSQSPSSGGTGSPVCSRLWRLERLCRAPWTTLSHLCHHPLFSHRRHSSATTHCSLTVAGACYRSLLWISALCLALAASHVRCDDNGEYGLKVEYDPTLFNGTDVLMEDRNIASDWILRELLPPELDAEDLELELQLQEENIADACPPGPKGLLCRRRFALRGADECAGGRCVMCRRCDLLTPVSWPICCKNHFLCCRPIARACQSCNVTELVSFCQDKFGRC</sequence>
<dbReference type="EMBL" id="VIIS01001172">
    <property type="protein sequence ID" value="KAF0301359.1"/>
    <property type="molecule type" value="Genomic_DNA"/>
</dbReference>
<evidence type="ECO:0000313" key="2">
    <source>
        <dbReference type="Proteomes" id="UP000440578"/>
    </source>
</evidence>
<reference evidence="1 2" key="1">
    <citation type="submission" date="2019-07" db="EMBL/GenBank/DDBJ databases">
        <title>Draft genome assembly of a fouling barnacle, Amphibalanus amphitrite (Darwin, 1854): The first reference genome for Thecostraca.</title>
        <authorList>
            <person name="Kim W."/>
        </authorList>
    </citation>
    <scope>NUCLEOTIDE SEQUENCE [LARGE SCALE GENOMIC DNA]</scope>
    <source>
        <strain evidence="1">SNU_AA5</strain>
        <tissue evidence="1">Soma without cirri and trophi</tissue>
    </source>
</reference>
<gene>
    <name evidence="1" type="ORF">FJT64_026293</name>
</gene>
<proteinExistence type="predicted"/>
<accession>A0A6A4W815</accession>